<evidence type="ECO:0000256" key="1">
    <source>
        <dbReference type="ARBA" id="ARBA00006987"/>
    </source>
</evidence>
<keyword evidence="4" id="KW-1185">Reference proteome</keyword>
<protein>
    <submittedName>
        <fullName evidence="3">Tripartite tricarboxylate transporter substrate binding protein</fullName>
    </submittedName>
</protein>
<dbReference type="PANTHER" id="PTHR42928:SF5">
    <property type="entry name" value="BLR1237 PROTEIN"/>
    <property type="match status" value="1"/>
</dbReference>
<dbReference type="EMBL" id="JBHUMV010000003">
    <property type="protein sequence ID" value="MFD2754139.1"/>
    <property type="molecule type" value="Genomic_DNA"/>
</dbReference>
<accession>A0ABW5UKS2</accession>
<dbReference type="SUPFAM" id="SSF53850">
    <property type="entry name" value="Periplasmic binding protein-like II"/>
    <property type="match status" value="1"/>
</dbReference>
<dbReference type="Proteomes" id="UP001597463">
    <property type="component" value="Unassembled WGS sequence"/>
</dbReference>
<comment type="similarity">
    <text evidence="1">Belongs to the UPF0065 (bug) family.</text>
</comment>
<dbReference type="Pfam" id="PF03401">
    <property type="entry name" value="TctC"/>
    <property type="match status" value="1"/>
</dbReference>
<dbReference type="RefSeq" id="WP_066469878.1">
    <property type="nucleotide sequence ID" value="NZ_BCNT01000001.1"/>
</dbReference>
<dbReference type="CDD" id="cd13578">
    <property type="entry name" value="PBP2_Bug27"/>
    <property type="match status" value="1"/>
</dbReference>
<dbReference type="Gene3D" id="3.40.190.150">
    <property type="entry name" value="Bordetella uptake gene, domain 1"/>
    <property type="match status" value="1"/>
</dbReference>
<feature type="chain" id="PRO_5046991657" evidence="2">
    <location>
        <begin position="22"/>
        <end position="320"/>
    </location>
</feature>
<reference evidence="4" key="1">
    <citation type="journal article" date="2019" name="Int. J. Syst. Evol. Microbiol.">
        <title>The Global Catalogue of Microorganisms (GCM) 10K type strain sequencing project: providing services to taxonomists for standard genome sequencing and annotation.</title>
        <authorList>
            <consortium name="The Broad Institute Genomics Platform"/>
            <consortium name="The Broad Institute Genome Sequencing Center for Infectious Disease"/>
            <person name="Wu L."/>
            <person name="Ma J."/>
        </authorList>
    </citation>
    <scope>NUCLEOTIDE SEQUENCE [LARGE SCALE GENOMIC DNA]</scope>
    <source>
        <strain evidence="4">TISTR 1906</strain>
    </source>
</reference>
<dbReference type="Gene3D" id="3.40.190.10">
    <property type="entry name" value="Periplasmic binding protein-like II"/>
    <property type="match status" value="1"/>
</dbReference>
<evidence type="ECO:0000313" key="3">
    <source>
        <dbReference type="EMBL" id="MFD2754139.1"/>
    </source>
</evidence>
<proteinExistence type="inferred from homology"/>
<name>A0ABW5UKS2_9BURK</name>
<gene>
    <name evidence="3" type="ORF">ACFSW6_08570</name>
</gene>
<dbReference type="InterPro" id="IPR005064">
    <property type="entry name" value="BUG"/>
</dbReference>
<organism evidence="3 4">
    <name type="scientific">Comamonas terrae</name>
    <dbReference type="NCBI Taxonomy" id="673548"/>
    <lineage>
        <taxon>Bacteria</taxon>
        <taxon>Pseudomonadati</taxon>
        <taxon>Pseudomonadota</taxon>
        <taxon>Betaproteobacteria</taxon>
        <taxon>Burkholderiales</taxon>
        <taxon>Comamonadaceae</taxon>
        <taxon>Comamonas</taxon>
    </lineage>
</organism>
<comment type="caution">
    <text evidence="3">The sequence shown here is derived from an EMBL/GenBank/DDBJ whole genome shotgun (WGS) entry which is preliminary data.</text>
</comment>
<sequence>MHGAAQLAAAASLLPAAGARANTEAVAPIRLIVPFTPGTGIDTIARTVGPQLSQRLGRPVIVDNRPGASGNIGTEAVVRAAPNGQTLLVTVNTLVMNAPLYPKLPFNPLKDLEPISLTSWGQLILVTPATAPFRTAGDLVAAAKERPGQINYASPGVGTPHHMSMELLKNTAHVSITHIPYRGTGPALTDLIGGQVDCMFLPIHVALAHVKSGRLRALGIGSHQRHPLLPDVPTLKEARAGDVNVDMWYGIFAPAGMPADQLQTLNQELRAILATDEVKRAFEPQGMDPASSTPEEFRTLVQKDARRWADLVRSRGITAQ</sequence>
<dbReference type="InterPro" id="IPR042100">
    <property type="entry name" value="Bug_dom1"/>
</dbReference>
<keyword evidence="2" id="KW-0732">Signal</keyword>
<dbReference type="PANTHER" id="PTHR42928">
    <property type="entry name" value="TRICARBOXYLATE-BINDING PROTEIN"/>
    <property type="match status" value="1"/>
</dbReference>
<evidence type="ECO:0000313" key="4">
    <source>
        <dbReference type="Proteomes" id="UP001597463"/>
    </source>
</evidence>
<feature type="signal peptide" evidence="2">
    <location>
        <begin position="1"/>
        <end position="21"/>
    </location>
</feature>
<evidence type="ECO:0000256" key="2">
    <source>
        <dbReference type="SAM" id="SignalP"/>
    </source>
</evidence>
<dbReference type="PIRSF" id="PIRSF017082">
    <property type="entry name" value="YflP"/>
    <property type="match status" value="1"/>
</dbReference>